<feature type="region of interest" description="Disordered" evidence="1">
    <location>
        <begin position="124"/>
        <end position="185"/>
    </location>
</feature>
<evidence type="ECO:0000259" key="2">
    <source>
        <dbReference type="Pfam" id="PF08550"/>
    </source>
</evidence>
<evidence type="ECO:0000313" key="5">
    <source>
        <dbReference type="Proteomes" id="UP000070720"/>
    </source>
</evidence>
<keyword evidence="5" id="KW-1185">Reference proteome</keyword>
<reference evidence="4" key="5">
    <citation type="submission" date="2017-01" db="UniProtKB">
        <authorList>
            <consortium name="EnsemblFungi"/>
        </authorList>
    </citation>
    <scope>IDENTIFICATION</scope>
    <source>
        <strain evidence="4">PH-1 / ATCC MYA-4620 / FGSC 9075 / NRRL 31084</strain>
    </source>
</reference>
<evidence type="ECO:0000256" key="1">
    <source>
        <dbReference type="SAM" id="MobiDB-lite"/>
    </source>
</evidence>
<feature type="domain" description="Nitrogen regulatory protein areA GATA-like" evidence="2">
    <location>
        <begin position="202"/>
        <end position="229"/>
    </location>
</feature>
<gene>
    <name evidence="4" type="primary">FG01252.1</name>
    <name evidence="3" type="ORF">FGRAMPH1_01T03099</name>
</gene>
<feature type="region of interest" description="Disordered" evidence="1">
    <location>
        <begin position="1"/>
        <end position="68"/>
    </location>
</feature>
<protein>
    <submittedName>
        <fullName evidence="3">Chromosome 1, complete genome</fullName>
    </submittedName>
</protein>
<feature type="region of interest" description="Disordered" evidence="1">
    <location>
        <begin position="498"/>
        <end position="545"/>
    </location>
</feature>
<feature type="region of interest" description="Disordered" evidence="1">
    <location>
        <begin position="392"/>
        <end position="483"/>
    </location>
</feature>
<name>A0A0E0RQ26_GIBZE</name>
<reference evidence="4 5" key="1">
    <citation type="journal article" date="2007" name="Science">
        <title>The Fusarium graminearum genome reveals a link between localized polymorphism and pathogen specialization.</title>
        <authorList>
            <person name="Cuomo C.A."/>
            <person name="Gueldener U."/>
            <person name="Xu J.-R."/>
            <person name="Trail F."/>
            <person name="Turgeon B.G."/>
            <person name="Di Pietro A."/>
            <person name="Walton J.D."/>
            <person name="Ma L.-J."/>
            <person name="Baker S.E."/>
            <person name="Rep M."/>
            <person name="Adam G."/>
            <person name="Antoniw J."/>
            <person name="Baldwin T."/>
            <person name="Calvo S.E."/>
            <person name="Chang Y.-L."/>
            <person name="DeCaprio D."/>
            <person name="Gale L.R."/>
            <person name="Gnerre S."/>
            <person name="Goswami R.S."/>
            <person name="Hammond-Kosack K."/>
            <person name="Harris L.J."/>
            <person name="Hilburn K."/>
            <person name="Kennell J.C."/>
            <person name="Kroken S."/>
            <person name="Magnuson J.K."/>
            <person name="Mannhaupt G."/>
            <person name="Mauceli E.W."/>
            <person name="Mewes H.-W."/>
            <person name="Mitterbauer R."/>
            <person name="Muehlbauer G."/>
            <person name="Muensterkoetter M."/>
            <person name="Nelson D."/>
            <person name="O'Donnell K."/>
            <person name="Ouellet T."/>
            <person name="Qi W."/>
            <person name="Quesneville H."/>
            <person name="Roncero M.I.G."/>
            <person name="Seong K.-Y."/>
            <person name="Tetko I.V."/>
            <person name="Urban M."/>
            <person name="Waalwijk C."/>
            <person name="Ward T.J."/>
            <person name="Yao J."/>
            <person name="Birren B.W."/>
            <person name="Kistler H.C."/>
        </authorList>
    </citation>
    <scope>NUCLEOTIDE SEQUENCE [LARGE SCALE GENOMIC DNA]</scope>
    <source>
        <strain evidence="5">ATCC MYA-4620 / CBS 123657 / FGSC 9075 / NRRL 31084 / PH-1</strain>
        <strain evidence="4">PH-1 / ATCC MYA-4620 / FGSC 9075 / NRRL 31084</strain>
    </source>
</reference>
<dbReference type="InterPro" id="IPR052292">
    <property type="entry name" value="Glucose_repression_reg"/>
</dbReference>
<dbReference type="PANTHER" id="PTHR28051:SF1">
    <property type="entry name" value="PROTEIN MTL1-RELATED"/>
    <property type="match status" value="1"/>
</dbReference>
<feature type="compositionally biased region" description="Low complexity" evidence="1">
    <location>
        <begin position="46"/>
        <end position="64"/>
    </location>
</feature>
<dbReference type="eggNOG" id="ENOG502QSII">
    <property type="taxonomic scope" value="Eukaryota"/>
</dbReference>
<dbReference type="AlphaFoldDB" id="A0A0E0RQ26"/>
<reference evidence="3 5" key="4">
    <citation type="journal article" date="2015" name="BMC Genomics">
        <title>The completed genome sequence of the pathogenic ascomycete fungus Fusarium graminearum.</title>
        <authorList>
            <person name="King R."/>
            <person name="Urban M."/>
            <person name="Hammond-Kosack M.C."/>
            <person name="Hassani-Pak K."/>
            <person name="Hammond-Kosack K.E."/>
        </authorList>
    </citation>
    <scope>NUCLEOTIDE SEQUENCE [LARGE SCALE GENOMIC DNA]</scope>
    <source>
        <strain evidence="5">ATCC MYA-4620 / CBS 123657 / FGSC 9075 / NRRL 31084 / PH-1</strain>
        <strain evidence="3">PH-1</strain>
    </source>
</reference>
<proteinExistence type="predicted"/>
<feature type="compositionally biased region" description="Basic and acidic residues" evidence="1">
    <location>
        <begin position="147"/>
        <end position="172"/>
    </location>
</feature>
<feature type="compositionally biased region" description="Basic residues" evidence="1">
    <location>
        <begin position="417"/>
        <end position="431"/>
    </location>
</feature>
<dbReference type="STRING" id="229533.A0A0E0RQ26"/>
<feature type="compositionally biased region" description="Basic and acidic residues" evidence="1">
    <location>
        <begin position="450"/>
        <end position="463"/>
    </location>
</feature>
<dbReference type="GO" id="GO:0042149">
    <property type="term" value="P:cellular response to glucose starvation"/>
    <property type="evidence" value="ECO:0007669"/>
    <property type="project" value="TreeGrafter"/>
</dbReference>
<dbReference type="Proteomes" id="UP000070720">
    <property type="component" value="Chromosome 1"/>
</dbReference>
<dbReference type="Pfam" id="PF08550">
    <property type="entry name" value="GATA_AreA"/>
    <property type="match status" value="1"/>
</dbReference>
<dbReference type="InParanoid" id="A0A0E0RQ26"/>
<reference evidence="4 5" key="2">
    <citation type="journal article" date="2010" name="Nature">
        <title>Comparative genomics reveals mobile pathogenicity chromosomes in Fusarium.</title>
        <authorList>
            <person name="Ma L.J."/>
            <person name="van der Does H.C."/>
            <person name="Borkovich K.A."/>
            <person name="Coleman J.J."/>
            <person name="Daboussi M.J."/>
            <person name="Di Pietro A."/>
            <person name="Dufresne M."/>
            <person name="Freitag M."/>
            <person name="Grabherr M."/>
            <person name="Henrissat B."/>
            <person name="Houterman P.M."/>
            <person name="Kang S."/>
            <person name="Shim W.B."/>
            <person name="Woloshuk C."/>
            <person name="Xie X."/>
            <person name="Xu J.R."/>
            <person name="Antoniw J."/>
            <person name="Baker S.E."/>
            <person name="Bluhm B.H."/>
            <person name="Breakspear A."/>
            <person name="Brown D.W."/>
            <person name="Butchko R.A."/>
            <person name="Chapman S."/>
            <person name="Coulson R."/>
            <person name="Coutinho P.M."/>
            <person name="Danchin E.G."/>
            <person name="Diener A."/>
            <person name="Gale L.R."/>
            <person name="Gardiner D.M."/>
            <person name="Goff S."/>
            <person name="Hammond-Kosack K.E."/>
            <person name="Hilburn K."/>
            <person name="Hua-Van A."/>
            <person name="Jonkers W."/>
            <person name="Kazan K."/>
            <person name="Kodira C.D."/>
            <person name="Koehrsen M."/>
            <person name="Kumar L."/>
            <person name="Lee Y.H."/>
            <person name="Li L."/>
            <person name="Manners J.M."/>
            <person name="Miranda-Saavedra D."/>
            <person name="Mukherjee M."/>
            <person name="Park G."/>
            <person name="Park J."/>
            <person name="Park S.Y."/>
            <person name="Proctor R.H."/>
            <person name="Regev A."/>
            <person name="Ruiz-Roldan M.C."/>
            <person name="Sain D."/>
            <person name="Sakthikumar S."/>
            <person name="Sykes S."/>
            <person name="Schwartz D.C."/>
            <person name="Turgeon B.G."/>
            <person name="Wapinski I."/>
            <person name="Yoder O."/>
            <person name="Young S."/>
            <person name="Zeng Q."/>
            <person name="Zhou S."/>
            <person name="Galagan J."/>
            <person name="Cuomo C.A."/>
            <person name="Kistler H.C."/>
            <person name="Rep M."/>
        </authorList>
    </citation>
    <scope>GENOME REANNOTATION</scope>
    <source>
        <strain evidence="5">ATCC MYA-4620 / CBS 123657 / FGSC 9075 / NRRL 31084 / PH-1</strain>
        <strain evidence="4">PH-1 / ATCC MYA-4620 / FGSC 9075 / NRRL 31084</strain>
    </source>
</reference>
<sequence length="586" mass="65115">MAVVLPSDDNDYFAGSGLRRSHSQSNFISSTSPFSTSSHLSDHHYSSSNKSYADSNSSSAPSSPRTVHADSVDLSYTSTPATNLSIASDYDDHISLAESPEDHFMFPSFAQEKFFVHQDIHPQIHHDDNLEPPPSPRTGDSYTVSPAEHENSEEASEDTSRPETPEHEKSEHAEDDTAVSSRPSRQVDYLSHEWREEDIWSSWRYVVTRRGEFPNSARLENASWRTWMKAKNNLKTISPESLNWLKDCDVTWLYGPLQSGPKNTHSTHTEPSSVSLSKTGSLVNLNKKPILKKRSMSEVMLQRSLSTASLLKQATAAVKAQETRGILRPHLGRSNTDYFAYPFASRRLSGDSSSLAPSVESSGIISPSAERKHIHFNEQVEQCIAVEIKGEEEEEEAIDDHYGSDSDSDDGVMMKRVQTKKRPISRRKTLKSKPTAEGKTIAKLPSTTLKYREDTPEPRETAMKHSRSPLMSPSSSQETLRPAKQSGKFFFGEEDHDDSLDDALLSPRSGWASPPSEGINGGLNRSISSGSLCEEPAGMRRTPSGMFMPCEEGEIQSGDGIFGRVIDTVNTARDIAHVIWNVGWRK</sequence>
<dbReference type="EMBL" id="HG970332">
    <property type="protein sequence ID" value="CEF73351.1"/>
    <property type="molecule type" value="Genomic_DNA"/>
</dbReference>
<accession>A0A0E0RQ26</accession>
<reference key="3">
    <citation type="submission" date="2014-02" db="EMBL/GenBank/DDBJ databases">
        <title>A revised Fusarium graminearum genomic reference sequence using whole shotgun re-sequencing.</title>
        <authorList>
            <person name="King R."/>
            <person name="Urban M."/>
            <person name="Hassani-Pak K."/>
            <person name="Hammond-Kosack K."/>
        </authorList>
    </citation>
    <scope>NUCLEOTIDE SEQUENCE</scope>
    <source>
        <strain>PH-1</strain>
    </source>
</reference>
<dbReference type="GO" id="GO:0005773">
    <property type="term" value="C:vacuole"/>
    <property type="evidence" value="ECO:0007669"/>
    <property type="project" value="GOC"/>
</dbReference>
<dbReference type="EnsemblFungi" id="CEF73351">
    <property type="protein sequence ID" value="CEF73351"/>
    <property type="gene ID" value="FGRRES_15835"/>
</dbReference>
<feature type="compositionally biased region" description="Low complexity" evidence="1">
    <location>
        <begin position="23"/>
        <end position="39"/>
    </location>
</feature>
<dbReference type="PANTHER" id="PTHR28051">
    <property type="entry name" value="PROTEIN MTL1-RELATED"/>
    <property type="match status" value="1"/>
</dbReference>
<dbReference type="InterPro" id="IPR013860">
    <property type="entry name" value="AreA_GATA"/>
</dbReference>
<evidence type="ECO:0000313" key="3">
    <source>
        <dbReference type="EMBL" id="CEF73351.1"/>
    </source>
</evidence>
<organism evidence="4">
    <name type="scientific">Gibberella zeae (strain ATCC MYA-4620 / CBS 123657 / FGSC 9075 / NRRL 31084 / PH-1)</name>
    <name type="common">Wheat head blight fungus</name>
    <name type="synonym">Fusarium graminearum</name>
    <dbReference type="NCBI Taxonomy" id="229533"/>
    <lineage>
        <taxon>Eukaryota</taxon>
        <taxon>Fungi</taxon>
        <taxon>Dikarya</taxon>
        <taxon>Ascomycota</taxon>
        <taxon>Pezizomycotina</taxon>
        <taxon>Sordariomycetes</taxon>
        <taxon>Hypocreomycetidae</taxon>
        <taxon>Hypocreales</taxon>
        <taxon>Nectriaceae</taxon>
        <taxon>Fusarium</taxon>
    </lineage>
</organism>
<dbReference type="GO" id="GO:0007039">
    <property type="term" value="P:protein catabolic process in the vacuole"/>
    <property type="evidence" value="ECO:0007669"/>
    <property type="project" value="TreeGrafter"/>
</dbReference>
<evidence type="ECO:0000313" key="4">
    <source>
        <dbReference type="EnsemblFungi" id="CEF73351"/>
    </source>
</evidence>
<dbReference type="VEuPathDB" id="FungiDB:FGRAMPH1_01G03099"/>